<dbReference type="Proteomes" id="UP000238042">
    <property type="component" value="Unassembled WGS sequence"/>
</dbReference>
<protein>
    <submittedName>
        <fullName evidence="3">Septum formation inhibitor</fullName>
    </submittedName>
</protein>
<keyword evidence="2" id="KW-1133">Transmembrane helix</keyword>
<dbReference type="Pfam" id="PF04977">
    <property type="entry name" value="DivIC"/>
    <property type="match status" value="1"/>
</dbReference>
<name>A0A2S8AEC0_9FLAO</name>
<dbReference type="InterPro" id="IPR007060">
    <property type="entry name" value="FtsL/DivIC"/>
</dbReference>
<organism evidence="3 4">
    <name type="scientific">Apibacter adventoris</name>
    <dbReference type="NCBI Taxonomy" id="1679466"/>
    <lineage>
        <taxon>Bacteria</taxon>
        <taxon>Pseudomonadati</taxon>
        <taxon>Bacteroidota</taxon>
        <taxon>Flavobacteriia</taxon>
        <taxon>Flavobacteriales</taxon>
        <taxon>Weeksellaceae</taxon>
        <taxon>Apibacter</taxon>
    </lineage>
</organism>
<evidence type="ECO:0000313" key="3">
    <source>
        <dbReference type="EMBL" id="PQL93455.1"/>
    </source>
</evidence>
<keyword evidence="1" id="KW-0175">Coiled coil</keyword>
<evidence type="ECO:0000256" key="1">
    <source>
        <dbReference type="SAM" id="Coils"/>
    </source>
</evidence>
<evidence type="ECO:0000313" key="4">
    <source>
        <dbReference type="Proteomes" id="UP000238042"/>
    </source>
</evidence>
<keyword evidence="2" id="KW-0472">Membrane</keyword>
<dbReference type="OrthoDB" id="1467719at2"/>
<keyword evidence="2" id="KW-0812">Transmembrane</keyword>
<feature type="coiled-coil region" evidence="1">
    <location>
        <begin position="45"/>
        <end position="72"/>
    </location>
</feature>
<proteinExistence type="predicted"/>
<dbReference type="EMBL" id="PSZM01000034">
    <property type="protein sequence ID" value="PQL93455.1"/>
    <property type="molecule type" value="Genomic_DNA"/>
</dbReference>
<sequence>MSQINKSTKKITILGKNWYSSMYFILSVIFIIWMLFFDTNSYLTHKELNSEISKLEHEKEYYKNKLDSENIQYKNLKYNKEAREKYARENYFFKKNNENIFIIINYEDTITPKTKPKK</sequence>
<evidence type="ECO:0000256" key="2">
    <source>
        <dbReference type="SAM" id="Phobius"/>
    </source>
</evidence>
<accession>A0A2S8AEC0</accession>
<keyword evidence="4" id="KW-1185">Reference proteome</keyword>
<comment type="caution">
    <text evidence="3">The sequence shown here is derived from an EMBL/GenBank/DDBJ whole genome shotgun (WGS) entry which is preliminary data.</text>
</comment>
<gene>
    <name evidence="3" type="ORF">C4S77_04740</name>
</gene>
<dbReference type="RefSeq" id="WP_105246449.1">
    <property type="nucleotide sequence ID" value="NZ_PSZM01000034.1"/>
</dbReference>
<feature type="transmembrane region" description="Helical" evidence="2">
    <location>
        <begin position="21"/>
        <end position="37"/>
    </location>
</feature>
<dbReference type="AlphaFoldDB" id="A0A2S8AEC0"/>
<reference evidence="3 4" key="1">
    <citation type="submission" date="2018-02" db="EMBL/GenBank/DDBJ databases">
        <title>Genome sequences of Apibacter spp., gut symbionts of Asian honey bees.</title>
        <authorList>
            <person name="Kwong W.K."/>
            <person name="Steele M.I."/>
            <person name="Moran N.A."/>
        </authorList>
    </citation>
    <scope>NUCLEOTIDE SEQUENCE [LARGE SCALE GENOMIC DNA]</scope>
    <source>
        <strain evidence="4">wkB301</strain>
    </source>
</reference>